<dbReference type="Proteomes" id="UP000828390">
    <property type="component" value="Unassembled WGS sequence"/>
</dbReference>
<reference evidence="1" key="2">
    <citation type="submission" date="2020-11" db="EMBL/GenBank/DDBJ databases">
        <authorList>
            <person name="McCartney M.A."/>
            <person name="Auch B."/>
            <person name="Kono T."/>
            <person name="Mallez S."/>
            <person name="Becker A."/>
            <person name="Gohl D.M."/>
            <person name="Silverstein K.A.T."/>
            <person name="Koren S."/>
            <person name="Bechman K.B."/>
            <person name="Herman A."/>
            <person name="Abrahante J.E."/>
            <person name="Garbe J."/>
        </authorList>
    </citation>
    <scope>NUCLEOTIDE SEQUENCE</scope>
    <source>
        <strain evidence="1">Duluth1</strain>
        <tissue evidence="1">Whole animal</tissue>
    </source>
</reference>
<sequence length="50" mass="5799">MKTLRRRSPPDLMLRYSNTCSRLAVSTPSRLAACCRLVWLTDKHSTSYRV</sequence>
<evidence type="ECO:0000313" key="1">
    <source>
        <dbReference type="EMBL" id="KAH3877395.1"/>
    </source>
</evidence>
<comment type="caution">
    <text evidence="1">The sequence shown here is derived from an EMBL/GenBank/DDBJ whole genome shotgun (WGS) entry which is preliminary data.</text>
</comment>
<gene>
    <name evidence="1" type="ORF">DPMN_001260</name>
</gene>
<organism evidence="1 2">
    <name type="scientific">Dreissena polymorpha</name>
    <name type="common">Zebra mussel</name>
    <name type="synonym">Mytilus polymorpha</name>
    <dbReference type="NCBI Taxonomy" id="45954"/>
    <lineage>
        <taxon>Eukaryota</taxon>
        <taxon>Metazoa</taxon>
        <taxon>Spiralia</taxon>
        <taxon>Lophotrochozoa</taxon>
        <taxon>Mollusca</taxon>
        <taxon>Bivalvia</taxon>
        <taxon>Autobranchia</taxon>
        <taxon>Heteroconchia</taxon>
        <taxon>Euheterodonta</taxon>
        <taxon>Imparidentia</taxon>
        <taxon>Neoheterodontei</taxon>
        <taxon>Myida</taxon>
        <taxon>Dreissenoidea</taxon>
        <taxon>Dreissenidae</taxon>
        <taxon>Dreissena</taxon>
    </lineage>
</organism>
<reference evidence="1" key="1">
    <citation type="journal article" date="2019" name="bioRxiv">
        <title>The Genome of the Zebra Mussel, Dreissena polymorpha: A Resource for Invasive Species Research.</title>
        <authorList>
            <person name="McCartney M.A."/>
            <person name="Auch B."/>
            <person name="Kono T."/>
            <person name="Mallez S."/>
            <person name="Zhang Y."/>
            <person name="Obille A."/>
            <person name="Becker A."/>
            <person name="Abrahante J.E."/>
            <person name="Garbe J."/>
            <person name="Badalamenti J.P."/>
            <person name="Herman A."/>
            <person name="Mangelson H."/>
            <person name="Liachko I."/>
            <person name="Sullivan S."/>
            <person name="Sone E.D."/>
            <person name="Koren S."/>
            <person name="Silverstein K.A.T."/>
            <person name="Beckman K.B."/>
            <person name="Gohl D.M."/>
        </authorList>
    </citation>
    <scope>NUCLEOTIDE SEQUENCE</scope>
    <source>
        <strain evidence="1">Duluth1</strain>
        <tissue evidence="1">Whole animal</tissue>
    </source>
</reference>
<dbReference type="EMBL" id="JAIWYP010000001">
    <property type="protein sequence ID" value="KAH3877395.1"/>
    <property type="molecule type" value="Genomic_DNA"/>
</dbReference>
<protein>
    <submittedName>
        <fullName evidence="1">Uncharacterized protein</fullName>
    </submittedName>
</protein>
<dbReference type="AlphaFoldDB" id="A0A9D4RSR8"/>
<evidence type="ECO:0000313" key="2">
    <source>
        <dbReference type="Proteomes" id="UP000828390"/>
    </source>
</evidence>
<accession>A0A9D4RSR8</accession>
<keyword evidence="2" id="KW-1185">Reference proteome</keyword>
<name>A0A9D4RSR8_DREPO</name>
<proteinExistence type="predicted"/>